<dbReference type="OrthoDB" id="6143850at2759"/>
<protein>
    <submittedName>
        <fullName evidence="1 2">Uncharacterized protein</fullName>
    </submittedName>
</protein>
<reference evidence="1 3" key="2">
    <citation type="journal article" date="2013" name="Nature">
        <title>Insights into bilaterian evolution from three spiralian genomes.</title>
        <authorList>
            <person name="Simakov O."/>
            <person name="Marletaz F."/>
            <person name="Cho S.J."/>
            <person name="Edsinger-Gonzales E."/>
            <person name="Havlak P."/>
            <person name="Hellsten U."/>
            <person name="Kuo D.H."/>
            <person name="Larsson T."/>
            <person name="Lv J."/>
            <person name="Arendt D."/>
            <person name="Savage R."/>
            <person name="Osoegawa K."/>
            <person name="de Jong P."/>
            <person name="Grimwood J."/>
            <person name="Chapman J.A."/>
            <person name="Shapiro H."/>
            <person name="Aerts A."/>
            <person name="Otillar R.P."/>
            <person name="Terry A.Y."/>
            <person name="Boore J.L."/>
            <person name="Grigoriev I.V."/>
            <person name="Lindberg D.R."/>
            <person name="Seaver E.C."/>
            <person name="Weisblat D.A."/>
            <person name="Putnam N.H."/>
            <person name="Rokhsar D.S."/>
        </authorList>
    </citation>
    <scope>NUCLEOTIDE SEQUENCE</scope>
    <source>
        <strain evidence="1 3">I ESC-2004</strain>
    </source>
</reference>
<keyword evidence="3" id="KW-1185">Reference proteome</keyword>
<dbReference type="EMBL" id="KB291800">
    <property type="protein sequence ID" value="ELU18676.1"/>
    <property type="molecule type" value="Genomic_DNA"/>
</dbReference>
<dbReference type="Proteomes" id="UP000014760">
    <property type="component" value="Unassembled WGS sequence"/>
</dbReference>
<dbReference type="AlphaFoldDB" id="R7VLZ6"/>
<proteinExistence type="predicted"/>
<dbReference type="HOGENOM" id="CLU_2186415_0_0_1"/>
<dbReference type="STRING" id="283909.R7VLZ6"/>
<evidence type="ECO:0000313" key="3">
    <source>
        <dbReference type="Proteomes" id="UP000014760"/>
    </source>
</evidence>
<evidence type="ECO:0000313" key="1">
    <source>
        <dbReference type="EMBL" id="ELU18676.1"/>
    </source>
</evidence>
<dbReference type="EnsemblMetazoa" id="CapteT209230">
    <property type="protein sequence ID" value="CapteP209230"/>
    <property type="gene ID" value="CapteG209230"/>
</dbReference>
<sequence length="109" mass="12083">MPPVSCPILGCDFVTDDLDAVIVATLIITHGTTHLRDITSAAKVEKVKQLIISTAGSSEEWSYFKSQWSEYVAATKITGQECVVQLLECCDDPLRPYTIYQYPHQNDCG</sequence>
<name>R7VLZ6_CAPTE</name>
<accession>R7VLZ6</accession>
<gene>
    <name evidence="1" type="ORF">CAPTEDRAFT_209230</name>
</gene>
<evidence type="ECO:0000313" key="2">
    <source>
        <dbReference type="EnsemblMetazoa" id="CapteP209230"/>
    </source>
</evidence>
<dbReference type="OMA" id="MWADYKQ"/>
<organism evidence="1">
    <name type="scientific">Capitella teleta</name>
    <name type="common">Polychaete worm</name>
    <dbReference type="NCBI Taxonomy" id="283909"/>
    <lineage>
        <taxon>Eukaryota</taxon>
        <taxon>Metazoa</taxon>
        <taxon>Spiralia</taxon>
        <taxon>Lophotrochozoa</taxon>
        <taxon>Annelida</taxon>
        <taxon>Polychaeta</taxon>
        <taxon>Sedentaria</taxon>
        <taxon>Scolecida</taxon>
        <taxon>Capitellidae</taxon>
        <taxon>Capitella</taxon>
    </lineage>
</organism>
<reference evidence="3" key="1">
    <citation type="submission" date="2012-12" db="EMBL/GenBank/DDBJ databases">
        <authorList>
            <person name="Hellsten U."/>
            <person name="Grimwood J."/>
            <person name="Chapman J.A."/>
            <person name="Shapiro H."/>
            <person name="Aerts A."/>
            <person name="Otillar R.P."/>
            <person name="Terry A.Y."/>
            <person name="Boore J.L."/>
            <person name="Simakov O."/>
            <person name="Marletaz F."/>
            <person name="Cho S.-J."/>
            <person name="Edsinger-Gonzales E."/>
            <person name="Havlak P."/>
            <person name="Kuo D.-H."/>
            <person name="Larsson T."/>
            <person name="Lv J."/>
            <person name="Arendt D."/>
            <person name="Savage R."/>
            <person name="Osoegawa K."/>
            <person name="de Jong P."/>
            <person name="Lindberg D.R."/>
            <person name="Seaver E.C."/>
            <person name="Weisblat D.A."/>
            <person name="Putnam N.H."/>
            <person name="Grigoriev I.V."/>
            <person name="Rokhsar D.S."/>
        </authorList>
    </citation>
    <scope>NUCLEOTIDE SEQUENCE</scope>
    <source>
        <strain evidence="3">I ESC-2004</strain>
    </source>
</reference>
<dbReference type="EMBL" id="AMQN01003752">
    <property type="status" value="NOT_ANNOTATED_CDS"/>
    <property type="molecule type" value="Genomic_DNA"/>
</dbReference>
<reference evidence="2" key="3">
    <citation type="submission" date="2015-06" db="UniProtKB">
        <authorList>
            <consortium name="EnsemblMetazoa"/>
        </authorList>
    </citation>
    <scope>IDENTIFICATION</scope>
</reference>